<keyword evidence="5" id="KW-0132">Cell division</keyword>
<accession>A0A9N9WSS5</accession>
<dbReference type="InterPro" id="IPR046466">
    <property type="entry name" value="Borealin_C"/>
</dbReference>
<dbReference type="PANTHER" id="PTHR16040:SF7">
    <property type="entry name" value="AUSTRALIN, ISOFORM A-RELATED"/>
    <property type="match status" value="1"/>
</dbReference>
<keyword evidence="9" id="KW-0137">Centromere</keyword>
<evidence type="ECO:0000256" key="10">
    <source>
        <dbReference type="SAM" id="MobiDB-lite"/>
    </source>
</evidence>
<feature type="region of interest" description="Disordered" evidence="10">
    <location>
        <begin position="139"/>
        <end position="200"/>
    </location>
</feature>
<evidence type="ECO:0000256" key="7">
    <source>
        <dbReference type="ARBA" id="ARBA00023242"/>
    </source>
</evidence>
<comment type="similarity">
    <text evidence="3">Belongs to the borealin family.</text>
</comment>
<evidence type="ECO:0000256" key="9">
    <source>
        <dbReference type="ARBA" id="ARBA00023328"/>
    </source>
</evidence>
<evidence type="ECO:0000313" key="12">
    <source>
        <dbReference type="EMBL" id="CAG9803865.1"/>
    </source>
</evidence>
<evidence type="ECO:0000256" key="2">
    <source>
        <dbReference type="ARBA" id="ARBA00004584"/>
    </source>
</evidence>
<evidence type="ECO:0000256" key="5">
    <source>
        <dbReference type="ARBA" id="ARBA00022618"/>
    </source>
</evidence>
<reference evidence="12" key="1">
    <citation type="submission" date="2022-01" db="EMBL/GenBank/DDBJ databases">
        <authorList>
            <person name="King R."/>
        </authorList>
    </citation>
    <scope>NUCLEOTIDE SEQUENCE</scope>
</reference>
<dbReference type="GO" id="GO:0051301">
    <property type="term" value="P:cell division"/>
    <property type="evidence" value="ECO:0007669"/>
    <property type="project" value="UniProtKB-KW"/>
</dbReference>
<feature type="domain" description="Borealin C-terminal" evidence="11">
    <location>
        <begin position="177"/>
        <end position="294"/>
    </location>
</feature>
<dbReference type="PANTHER" id="PTHR16040">
    <property type="entry name" value="AUSTRALIN, ISOFORM A-RELATED"/>
    <property type="match status" value="1"/>
</dbReference>
<dbReference type="GO" id="GO:0000775">
    <property type="term" value="C:chromosome, centromeric region"/>
    <property type="evidence" value="ECO:0007669"/>
    <property type="project" value="UniProtKB-SubCell"/>
</dbReference>
<dbReference type="Pfam" id="PF10512">
    <property type="entry name" value="Borealin"/>
    <property type="match status" value="1"/>
</dbReference>
<comment type="subcellular location">
    <subcellularLocation>
        <location evidence="2">Chromosome</location>
        <location evidence="2">Centromere</location>
    </subcellularLocation>
    <subcellularLocation>
        <location evidence="1">Nucleus</location>
    </subcellularLocation>
</comment>
<keyword evidence="8" id="KW-0131">Cell cycle</keyword>
<proteinExistence type="inferred from homology"/>
<keyword evidence="4" id="KW-0158">Chromosome</keyword>
<dbReference type="GO" id="GO:0051233">
    <property type="term" value="C:spindle midzone"/>
    <property type="evidence" value="ECO:0007669"/>
    <property type="project" value="TreeGrafter"/>
</dbReference>
<keyword evidence="13" id="KW-1185">Reference proteome</keyword>
<evidence type="ECO:0000256" key="3">
    <source>
        <dbReference type="ARBA" id="ARBA00009914"/>
    </source>
</evidence>
<gene>
    <name evidence="12" type="ORF">CHIRRI_LOCUS6761</name>
</gene>
<keyword evidence="7" id="KW-0539">Nucleus</keyword>
<dbReference type="GO" id="GO:0000070">
    <property type="term" value="P:mitotic sister chromatid segregation"/>
    <property type="evidence" value="ECO:0007669"/>
    <property type="project" value="TreeGrafter"/>
</dbReference>
<name>A0A9N9WSS5_9DIPT</name>
<dbReference type="AlphaFoldDB" id="A0A9N9WSS5"/>
<evidence type="ECO:0000256" key="1">
    <source>
        <dbReference type="ARBA" id="ARBA00004123"/>
    </source>
</evidence>
<organism evidence="12 13">
    <name type="scientific">Chironomus riparius</name>
    <dbReference type="NCBI Taxonomy" id="315576"/>
    <lineage>
        <taxon>Eukaryota</taxon>
        <taxon>Metazoa</taxon>
        <taxon>Ecdysozoa</taxon>
        <taxon>Arthropoda</taxon>
        <taxon>Hexapoda</taxon>
        <taxon>Insecta</taxon>
        <taxon>Pterygota</taxon>
        <taxon>Neoptera</taxon>
        <taxon>Endopterygota</taxon>
        <taxon>Diptera</taxon>
        <taxon>Nematocera</taxon>
        <taxon>Chironomoidea</taxon>
        <taxon>Chironomidae</taxon>
        <taxon>Chironominae</taxon>
        <taxon>Chironomus</taxon>
    </lineage>
</organism>
<keyword evidence="6" id="KW-0498">Mitosis</keyword>
<reference evidence="12" key="2">
    <citation type="submission" date="2022-10" db="EMBL/GenBank/DDBJ databases">
        <authorList>
            <consortium name="ENA_rothamsted_submissions"/>
            <consortium name="culmorum"/>
            <person name="King R."/>
        </authorList>
    </citation>
    <scope>NUCLEOTIDE SEQUENCE</scope>
</reference>
<dbReference type="InterPro" id="IPR018867">
    <property type="entry name" value="Cell_div_borealin"/>
</dbReference>
<feature type="compositionally biased region" description="Polar residues" evidence="10">
    <location>
        <begin position="162"/>
        <end position="177"/>
    </location>
</feature>
<evidence type="ECO:0000313" key="13">
    <source>
        <dbReference type="Proteomes" id="UP001153620"/>
    </source>
</evidence>
<sequence length="302" mass="33775">MPRTKLPKVAASKRARENASELDDILRDFDVESENSLQSIRSAHQKNLQDAETEFENFKTELGSNLLMKTMGEIKQMKSLFDSAEKTIHELNMTVKDTTQRPDEGYLTADVGYKTSESECDKSLTQKGRDVSIIAPLRTLKSRRRSQSASNVPISTPGPRSMMTQMKQKTPLPSSHASRSKFRTPAQKPAHQRAASADRIDSIIPKVNPMTPVSILRHPRSGEIAFSVKGSPILTSNIIERTANVNIPIANGVLSVRPENMDPSHLNASLIRKFDNNTITHLHTLKNNLDMLMKAFENRMKS</sequence>
<dbReference type="Proteomes" id="UP001153620">
    <property type="component" value="Chromosome 2"/>
</dbReference>
<dbReference type="OrthoDB" id="6360905at2759"/>
<dbReference type="GO" id="GO:0005634">
    <property type="term" value="C:nucleus"/>
    <property type="evidence" value="ECO:0007669"/>
    <property type="project" value="UniProtKB-SubCell"/>
</dbReference>
<dbReference type="GO" id="GO:0032133">
    <property type="term" value="C:chromosome passenger complex"/>
    <property type="evidence" value="ECO:0007669"/>
    <property type="project" value="TreeGrafter"/>
</dbReference>
<evidence type="ECO:0000256" key="6">
    <source>
        <dbReference type="ARBA" id="ARBA00022776"/>
    </source>
</evidence>
<evidence type="ECO:0000256" key="8">
    <source>
        <dbReference type="ARBA" id="ARBA00023306"/>
    </source>
</evidence>
<protein>
    <recommendedName>
        <fullName evidence="11">Borealin C-terminal domain-containing protein</fullName>
    </recommendedName>
</protein>
<evidence type="ECO:0000256" key="4">
    <source>
        <dbReference type="ARBA" id="ARBA00022454"/>
    </source>
</evidence>
<dbReference type="EMBL" id="OU895878">
    <property type="protein sequence ID" value="CAG9803865.1"/>
    <property type="molecule type" value="Genomic_DNA"/>
</dbReference>
<evidence type="ECO:0000259" key="11">
    <source>
        <dbReference type="Pfam" id="PF10512"/>
    </source>
</evidence>